<accession>F2JSC0</accession>
<evidence type="ECO:0000259" key="10">
    <source>
        <dbReference type="PROSITE" id="PS50928"/>
    </source>
</evidence>
<keyword evidence="3 9" id="KW-0813">Transport</keyword>
<dbReference type="InterPro" id="IPR035906">
    <property type="entry name" value="MetI-like_sf"/>
</dbReference>
<comment type="similarity">
    <text evidence="2">Belongs to the binding-protein-dependent transport system permease family. HisMQ subfamily.</text>
</comment>
<dbReference type="InterPro" id="IPR000515">
    <property type="entry name" value="MetI-like"/>
</dbReference>
<evidence type="ECO:0000256" key="2">
    <source>
        <dbReference type="ARBA" id="ARBA00010072"/>
    </source>
</evidence>
<name>F2JSC0_CELLD</name>
<evidence type="ECO:0000256" key="7">
    <source>
        <dbReference type="ARBA" id="ARBA00022989"/>
    </source>
</evidence>
<dbReference type="Pfam" id="PF00528">
    <property type="entry name" value="BPD_transp_1"/>
    <property type="match status" value="1"/>
</dbReference>
<evidence type="ECO:0000256" key="3">
    <source>
        <dbReference type="ARBA" id="ARBA00022448"/>
    </source>
</evidence>
<proteinExistence type="inferred from homology"/>
<dbReference type="NCBIfam" id="TIGR01726">
    <property type="entry name" value="HEQRo_perm_3TM"/>
    <property type="match status" value="1"/>
</dbReference>
<dbReference type="GO" id="GO:0043190">
    <property type="term" value="C:ATP-binding cassette (ABC) transporter complex"/>
    <property type="evidence" value="ECO:0007669"/>
    <property type="project" value="InterPro"/>
</dbReference>
<gene>
    <name evidence="11" type="ordered locus">Clole_3474</name>
</gene>
<keyword evidence="8 9" id="KW-0472">Membrane</keyword>
<dbReference type="eggNOG" id="COG0765">
    <property type="taxonomic scope" value="Bacteria"/>
</dbReference>
<dbReference type="InterPro" id="IPR043429">
    <property type="entry name" value="ArtM/GltK/GlnP/TcyL/YhdX-like"/>
</dbReference>
<feature type="transmembrane region" description="Helical" evidence="9">
    <location>
        <begin position="82"/>
        <end position="104"/>
    </location>
</feature>
<dbReference type="RefSeq" id="WP_013658434.1">
    <property type="nucleotide sequence ID" value="NC_015275.1"/>
</dbReference>
<dbReference type="Gene3D" id="1.10.3720.10">
    <property type="entry name" value="MetI-like"/>
    <property type="match status" value="1"/>
</dbReference>
<protein>
    <submittedName>
        <fullName evidence="11">Polar amino acid ABC transporter, inner membrane subunit</fullName>
    </submittedName>
</protein>
<dbReference type="FunFam" id="1.10.3720.10:FF:000033">
    <property type="entry name" value="Polar amino acid ABC transporter permease"/>
    <property type="match status" value="1"/>
</dbReference>
<evidence type="ECO:0000256" key="5">
    <source>
        <dbReference type="ARBA" id="ARBA00022692"/>
    </source>
</evidence>
<evidence type="ECO:0000256" key="8">
    <source>
        <dbReference type="ARBA" id="ARBA00023136"/>
    </source>
</evidence>
<dbReference type="STRING" id="642492.Clole_3474"/>
<dbReference type="CDD" id="cd06261">
    <property type="entry name" value="TM_PBP2"/>
    <property type="match status" value="1"/>
</dbReference>
<dbReference type="AlphaFoldDB" id="F2JSC0"/>
<dbReference type="PROSITE" id="PS50928">
    <property type="entry name" value="ABC_TM1"/>
    <property type="match status" value="1"/>
</dbReference>
<evidence type="ECO:0000256" key="6">
    <source>
        <dbReference type="ARBA" id="ARBA00022970"/>
    </source>
</evidence>
<dbReference type="GO" id="GO:0022857">
    <property type="term" value="F:transmembrane transporter activity"/>
    <property type="evidence" value="ECO:0007669"/>
    <property type="project" value="InterPro"/>
</dbReference>
<keyword evidence="7 9" id="KW-1133">Transmembrane helix</keyword>
<reference evidence="11 12" key="1">
    <citation type="journal article" date="2011" name="J. Bacteriol.">
        <title>Complete genome sequence of the cellulose-degrading bacterium Cellulosilyticum lentocellum.</title>
        <authorList>
            <consortium name="US DOE Joint Genome Institute"/>
            <person name="Miller D.A."/>
            <person name="Suen G."/>
            <person name="Bruce D."/>
            <person name="Copeland A."/>
            <person name="Cheng J.F."/>
            <person name="Detter C."/>
            <person name="Goodwin L.A."/>
            <person name="Han C.S."/>
            <person name="Hauser L.J."/>
            <person name="Land M.L."/>
            <person name="Lapidus A."/>
            <person name="Lucas S."/>
            <person name="Meincke L."/>
            <person name="Pitluck S."/>
            <person name="Tapia R."/>
            <person name="Teshima H."/>
            <person name="Woyke T."/>
            <person name="Fox B.G."/>
            <person name="Angert E.R."/>
            <person name="Currie C.R."/>
        </authorList>
    </citation>
    <scope>NUCLEOTIDE SEQUENCE [LARGE SCALE GENOMIC DNA]</scope>
    <source>
        <strain evidence="12">ATCC 49066 / DSM 5427 / NCIMB 11756 / RHM5</strain>
    </source>
</reference>
<dbReference type="HOGENOM" id="CLU_019602_1_1_9"/>
<feature type="transmembrane region" description="Helical" evidence="9">
    <location>
        <begin position="116"/>
        <end position="135"/>
    </location>
</feature>
<keyword evidence="5 9" id="KW-0812">Transmembrane</keyword>
<feature type="domain" description="ABC transmembrane type-1" evidence="10">
    <location>
        <begin position="33"/>
        <end position="235"/>
    </location>
</feature>
<evidence type="ECO:0000256" key="9">
    <source>
        <dbReference type="RuleBase" id="RU363032"/>
    </source>
</evidence>
<keyword evidence="4" id="KW-1003">Cell membrane</keyword>
<dbReference type="Proteomes" id="UP000008467">
    <property type="component" value="Chromosome"/>
</dbReference>
<feature type="transmembrane region" description="Helical" evidence="9">
    <location>
        <begin position="169"/>
        <end position="194"/>
    </location>
</feature>
<keyword evidence="12" id="KW-1185">Reference proteome</keyword>
<dbReference type="EMBL" id="CP002582">
    <property type="protein sequence ID" value="ADZ85158.1"/>
    <property type="molecule type" value="Genomic_DNA"/>
</dbReference>
<evidence type="ECO:0000313" key="11">
    <source>
        <dbReference type="EMBL" id="ADZ85158.1"/>
    </source>
</evidence>
<dbReference type="InterPro" id="IPR010065">
    <property type="entry name" value="AA_ABC_transptr_permease_3TM"/>
</dbReference>
<organism evidence="11 12">
    <name type="scientific">Cellulosilyticum lentocellum (strain ATCC 49066 / DSM 5427 / NCIMB 11756 / RHM5)</name>
    <name type="common">Clostridium lentocellum</name>
    <dbReference type="NCBI Taxonomy" id="642492"/>
    <lineage>
        <taxon>Bacteria</taxon>
        <taxon>Bacillati</taxon>
        <taxon>Bacillota</taxon>
        <taxon>Clostridia</taxon>
        <taxon>Lachnospirales</taxon>
        <taxon>Cellulosilyticaceae</taxon>
        <taxon>Cellulosilyticum</taxon>
    </lineage>
</organism>
<dbReference type="SUPFAM" id="SSF161098">
    <property type="entry name" value="MetI-like"/>
    <property type="match status" value="1"/>
</dbReference>
<dbReference type="KEGG" id="cle:Clole_3474"/>
<comment type="subcellular location">
    <subcellularLocation>
        <location evidence="1 9">Cell membrane</location>
        <topology evidence="1 9">Multi-pass membrane protein</topology>
    </subcellularLocation>
</comment>
<evidence type="ECO:0000256" key="1">
    <source>
        <dbReference type="ARBA" id="ARBA00004651"/>
    </source>
</evidence>
<dbReference type="PANTHER" id="PTHR30614:SF20">
    <property type="entry name" value="GLUTAMINE TRANSPORT SYSTEM PERMEASE PROTEIN GLNP"/>
    <property type="match status" value="1"/>
</dbReference>
<sequence length="246" mass="27752">MENFLTNLLGEQTVLFYKTFMEQKYYTVIWEGLKWTLGLTAIALIIGLLIGIFIALVQISVLPKKSGFLRSCWYYIVKFLKWITRAYIYIIRGTPSVLQIVLMWNVVFANATIDRIWVGGIAFGINSGAYMAELIRAGIQGIDKGQMEAGRSLGLGYGQTMRHVILPQAFIQMLPAFVSEFIILIKETAIIGFIGGLDLMKAQDIIMSRTFNALQPLLIVGVCYFIITSLLTVFMRQIEKKVNVSK</sequence>
<evidence type="ECO:0000256" key="4">
    <source>
        <dbReference type="ARBA" id="ARBA00022475"/>
    </source>
</evidence>
<dbReference type="GO" id="GO:0006865">
    <property type="term" value="P:amino acid transport"/>
    <property type="evidence" value="ECO:0007669"/>
    <property type="project" value="UniProtKB-KW"/>
</dbReference>
<feature type="transmembrane region" description="Helical" evidence="9">
    <location>
        <begin position="214"/>
        <end position="235"/>
    </location>
</feature>
<keyword evidence="6" id="KW-0029">Amino-acid transport</keyword>
<evidence type="ECO:0000313" key="12">
    <source>
        <dbReference type="Proteomes" id="UP000008467"/>
    </source>
</evidence>
<feature type="transmembrane region" description="Helical" evidence="9">
    <location>
        <begin position="35"/>
        <end position="61"/>
    </location>
</feature>
<dbReference type="PANTHER" id="PTHR30614">
    <property type="entry name" value="MEMBRANE COMPONENT OF AMINO ACID ABC TRANSPORTER"/>
    <property type="match status" value="1"/>
</dbReference>